<dbReference type="HAMAP" id="MF_01324">
    <property type="entry name" value="RNApol_bact_RpoC2"/>
    <property type="match status" value="1"/>
</dbReference>
<evidence type="ECO:0000256" key="2">
    <source>
        <dbReference type="ARBA" id="ARBA00022640"/>
    </source>
</evidence>
<sequence>MKKFLSTYLDKNLKNNLYAYSKIKKENSLNFISSSFFLQRFKVIKKRRKSICFSTLSLNSLNSNIFWNFSFDKGRLKSFVSLFLKTHGEFKTILLLENLKDLGFGYATKAGISLGIDDLKIPPQKAELLYQAETKILKGVTNYKNGRITGIERLQQLIETWNQTSETLKQEVIRYFESTDPLNPVYMMAFSGARGNLSQVRQLVGMRGLMADPQGQIIDFPIQSNFREGLTLTEYLISTYGARKGIVDTALRTATAGYLTRRLVDVAQHVIVAQFDCGTMRGIFVFDMKDGNKTIYSFQNRLIGRVLAEPIYEKKSTLLIEGKIASRNQEISSELALSISKIVKKAIVRSPLTCETGKSICQLCYGWSLSSTHLVSIGEAVGVIAAQSIGEPGTQLTMRTFHTGGVFSGGLTDQILAIYDGIIEYLEPVPGCCIRTPDGQIAFLTKMPVSFSLRKKSESFEIKPSIRETYKIPAYSILFARNRQEVTKKQLLAQFSTVSTEQSVQGNAEQTVYSTLDGQLYFSQINLIEQKNEKYEDLIRKTEDWAKIWILSGRLYYDPLNSSFFGKAGDLVKKTSVLNQIEWQTTENGLLTKYISTFDFKPIFKKKKFISNTLDSTTLNPIFTKQIKEKEIEGRRLSMNPKIPLKQSFKMLLINISQRKNIENFHKIKENKKRTKVKFESLKIHSLSTKKENYKELKTIPPFYLSYTHLKRKTVFRQFLRFNFFSGTLQKILEIHAKNKNIFKNYCSSLNVKNSQDPFWLFRNLNRKKIRLSENSFSNSFNMKLFSGWSSFMPMFLDQKKKQKSIEFIFKKEVKKIKVVPTLRFPSPSLKEKKNPAISSFFALSTIYSFSHEKKQRKTETKKSSQMKKTKNFFLKKETLFCKSKNRLQPQKKNFLRENSLILRKPILVLDFHKICYQNIGYNFSLNLENPFFSFSSTKNTLLKNYQNLKFHYYKKVNLKNPMSFIKSRFYKDKNRKILNKNIRKEKFLSFMTLNGSKTISKVDYNQSNLGQHFSKDSFNSTQQWNKNPNLFFYWLPSTTQTSTNGLFMMLTSSSLYMNHQKWKRKPFINPWFLLSKDQNPLLSFKDWKERKIRKKKLFLDIKSWIFLNFVCNNSDILRKKEYKNEKFKKRLKIKFIKLKSTLNWDFISLNDSIKSQQNQRLHLSKSHKLKVSNLSFFWIPQENYSLFNIENFSTMENNNTFTKKRMPLFYLTNRQGLKKPIYSPLDGFIHLTSSPKTKIRIQKPVKNQIKLGHFTQLNIKSSSTLLNSLKTLKTSLKTKLVQSFKKKWLSNDQKKKEKKVCLRFSKKEKNKDSMTTKIAYFSFKPNYLNLLPLKKTMENKNLETPFPVKDSKKALFLENIQRSTIQPLSISVRPGWIYLFKNFQKSLSLHQIIIKEGKVLDKDICFEQNNIYTELVLVQAKTIKYSVKNKPFKEWSSSSTIINSKNRFISSHLNLKILNKKTKDKGLSQNQLAILIRPMYYKSLENTQHFKTLLYNSKKKENPSLSLFNYKNYHSNLFNLQTSNRRFLGTVPLKDFVLLSNFRLPNKKKKTEKGKKVLFWNLRRKDSMIKEDLNLVQKFPTLNYSKEKLAHSLENFVGNLHQRSISFKNEKLYFSAFPVHFQPLLFKTEKSFSLNAGFIIPFLRFNTSNSFVFQRLNKSISNSIFLNFVFRKALWTKSKQEETFGQKAFTQGQYKGNNKLLSENVRLELKILQSYEILNSLPFFYDLPCFEFSMSQKYATFTDQRILLSEFLNVKKPSIWSTSVRIPSTTPSSLNFYPNTNHDFVLNNYNSILRNTSFAKTNFLSPYDGEIISSFTKGMLNKTSETFDSTNKWWEFSENTFFSKKTEYMHIFITKKDLFSFFFPKSEKYTKIRFLTSSYSQTNPFFSKYPFGKKQNHLSDLYQSVLEKNKKFKSLEQNYYEQSDLQNYKINEFKTKYKNKLYKLKNLNIGYGKKDLNLRLGKFLVSGDFLYSDSIVTKPGQIIHMNSQKITLRHAEPFSVSPKGILHAYHDQYIFQNSPVVTLPFQTLKTGDIVQGIPKVEQYFEARTTQKGRLVISSLPVLLQGIFERYCGKLPLDQAVRQSVLKIQQMVVDGVQRVYRSQGVSIADKHLEIVVRQMTSKVQIIHGGQTGFFPGEYVDLEFVERVNLFLTVKIRYQPVVLGITRASLEVESFLSAASFQQTTKILAKASLARKKDFLKGLKENLLVGNLIPSGTGYVIPMKDFSN</sequence>
<dbReference type="GO" id="GO:0009507">
    <property type="term" value="C:chloroplast"/>
    <property type="evidence" value="ECO:0007669"/>
    <property type="project" value="UniProtKB-SubCell"/>
</dbReference>
<reference evidence="11" key="1">
    <citation type="journal article" date="2016" name="Mol. Phylogenet. Evol.">
        <title>Chloroplast phylogenomic data from the green algal order Sphaeropleales (Chlorophyceae, Chlorophyta) reveal complex patterns of sequence evolution.</title>
        <authorList>
            <person name="Fucikova K."/>
            <person name="Lewis P.O."/>
            <person name="Lewis L.A."/>
        </authorList>
    </citation>
    <scope>NUCLEOTIDE SEQUENCE</scope>
    <source>
        <strain evidence="11">UTEX B 2979</strain>
    </source>
</reference>
<dbReference type="InterPro" id="IPR045867">
    <property type="entry name" value="DNA-dir_RpoC_beta_prime"/>
</dbReference>
<gene>
    <name evidence="8 11" type="primary">rpoC2</name>
</gene>
<organism evidence="11">
    <name type="scientific">Rotundella rotunda</name>
    <dbReference type="NCBI Taxonomy" id="1357779"/>
    <lineage>
        <taxon>Eukaryota</taxon>
        <taxon>Viridiplantae</taxon>
        <taxon>Chlorophyta</taxon>
        <taxon>core chlorophytes</taxon>
        <taxon>Chlorophyceae</taxon>
        <taxon>CS clade</taxon>
        <taxon>Sphaeropleales</taxon>
        <taxon>Rotundellaceae</taxon>
        <taxon>Rotundella</taxon>
    </lineage>
</organism>
<keyword evidence="2 11" id="KW-0934">Plastid</keyword>
<dbReference type="InterPro" id="IPR042102">
    <property type="entry name" value="RNA_pol_Rpb1_3_sf"/>
</dbReference>
<dbReference type="InterPro" id="IPR038120">
    <property type="entry name" value="Rpb1_funnel_sf"/>
</dbReference>
<evidence type="ECO:0000256" key="5">
    <source>
        <dbReference type="ARBA" id="ARBA00022723"/>
    </source>
</evidence>
<feature type="domain" description="RNA polymerase Rpb1" evidence="10">
    <location>
        <begin position="149"/>
        <end position="226"/>
    </location>
</feature>
<accession>A0A140GII1</accession>
<evidence type="ECO:0000259" key="9">
    <source>
        <dbReference type="Pfam" id="PF04998"/>
    </source>
</evidence>
<dbReference type="Gene3D" id="1.10.150.390">
    <property type="match status" value="1"/>
</dbReference>
<evidence type="ECO:0000256" key="1">
    <source>
        <dbReference type="ARBA" id="ARBA00022478"/>
    </source>
</evidence>
<keyword evidence="5 8" id="KW-0479">Metal-binding</keyword>
<dbReference type="InterPro" id="IPR007083">
    <property type="entry name" value="RNA_pol_Rpb1_4"/>
</dbReference>
<dbReference type="Gene3D" id="1.10.1790.20">
    <property type="match status" value="1"/>
</dbReference>
<dbReference type="NCBIfam" id="TIGR02388">
    <property type="entry name" value="rpoC2_cyan"/>
    <property type="match status" value="1"/>
</dbReference>
<name>A0A140GII1_9CHLO</name>
<feature type="binding site" evidence="8">
    <location>
        <position position="354"/>
    </location>
    <ligand>
        <name>Zn(2+)</name>
        <dbReference type="ChEBI" id="CHEBI:29105"/>
    </ligand>
</feature>
<geneLocation type="chloroplast" evidence="11"/>
<dbReference type="SUPFAM" id="SSF64484">
    <property type="entry name" value="beta and beta-prime subunits of DNA dependent RNA-polymerase"/>
    <property type="match status" value="2"/>
</dbReference>
<evidence type="ECO:0000313" key="11">
    <source>
        <dbReference type="EMBL" id="AMN09096.1"/>
    </source>
</evidence>
<keyword evidence="7 8" id="KW-0804">Transcription</keyword>
<dbReference type="CDD" id="cd02655">
    <property type="entry name" value="RNAP_beta'_C"/>
    <property type="match status" value="1"/>
</dbReference>
<dbReference type="GO" id="GO:0003677">
    <property type="term" value="F:DNA binding"/>
    <property type="evidence" value="ECO:0007669"/>
    <property type="project" value="UniProtKB-UniRule"/>
</dbReference>
<dbReference type="GO" id="GO:0000428">
    <property type="term" value="C:DNA-directed RNA polymerase complex"/>
    <property type="evidence" value="ECO:0007669"/>
    <property type="project" value="UniProtKB-KW"/>
</dbReference>
<dbReference type="InterPro" id="IPR012756">
    <property type="entry name" value="DNA-dir_RpoC2_beta_pp"/>
</dbReference>
<dbReference type="GO" id="GO:0006351">
    <property type="term" value="P:DNA-templated transcription"/>
    <property type="evidence" value="ECO:0007669"/>
    <property type="project" value="UniProtKB-UniRule"/>
</dbReference>
<keyword evidence="1 8" id="KW-0240">DNA-directed RNA polymerase</keyword>
<comment type="catalytic activity">
    <reaction evidence="8">
        <text>RNA(n) + a ribonucleoside 5'-triphosphate = RNA(n+1) + diphosphate</text>
        <dbReference type="Rhea" id="RHEA:21248"/>
        <dbReference type="Rhea" id="RHEA-COMP:14527"/>
        <dbReference type="Rhea" id="RHEA-COMP:17342"/>
        <dbReference type="ChEBI" id="CHEBI:33019"/>
        <dbReference type="ChEBI" id="CHEBI:61557"/>
        <dbReference type="ChEBI" id="CHEBI:140395"/>
        <dbReference type="EC" id="2.7.7.6"/>
    </reaction>
</comment>
<evidence type="ECO:0000256" key="8">
    <source>
        <dbReference type="HAMAP-Rule" id="MF_01324"/>
    </source>
</evidence>
<comment type="subcellular location">
    <subcellularLocation>
        <location evidence="8">Plastid</location>
        <location evidence="8">Chloroplast</location>
    </subcellularLocation>
</comment>
<feature type="binding site" evidence="8">
    <location>
        <position position="277"/>
    </location>
    <ligand>
        <name>Zn(2+)</name>
        <dbReference type="ChEBI" id="CHEBI:29105"/>
    </ligand>
</feature>
<dbReference type="EC" id="2.7.7.6" evidence="8"/>
<dbReference type="InterPro" id="IPR007081">
    <property type="entry name" value="RNA_pol_Rpb1_5"/>
</dbReference>
<evidence type="ECO:0000256" key="3">
    <source>
        <dbReference type="ARBA" id="ARBA00022679"/>
    </source>
</evidence>
<feature type="binding site" evidence="8">
    <location>
        <position position="361"/>
    </location>
    <ligand>
        <name>Zn(2+)</name>
        <dbReference type="ChEBI" id="CHEBI:29105"/>
    </ligand>
</feature>
<evidence type="ECO:0000256" key="6">
    <source>
        <dbReference type="ARBA" id="ARBA00022833"/>
    </source>
</evidence>
<evidence type="ECO:0000256" key="7">
    <source>
        <dbReference type="ARBA" id="ARBA00023163"/>
    </source>
</evidence>
<comment type="function">
    <text evidence="8">DNA-dependent RNA polymerase catalyzes the transcription of DNA into RNA using the four ribonucleoside triphosphates as substrates.</text>
</comment>
<dbReference type="Pfam" id="PF04998">
    <property type="entry name" value="RNA_pol_Rpb1_5"/>
    <property type="match status" value="2"/>
</dbReference>
<protein>
    <recommendedName>
        <fullName evidence="8">DNA-directed RNA polymerase subunit beta''</fullName>
        <ecNumber evidence="8">2.7.7.6</ecNumber>
    </recommendedName>
    <alternativeName>
        <fullName evidence="8">PEP</fullName>
    </alternativeName>
    <alternativeName>
        <fullName evidence="8">Plastid-encoded RNA polymerase subunit beta''</fullName>
        <shortName evidence="8">RNA polymerase subunit beta''</shortName>
    </alternativeName>
</protein>
<keyword evidence="11" id="KW-0150">Chloroplast</keyword>
<dbReference type="Gene3D" id="1.10.132.30">
    <property type="match status" value="1"/>
</dbReference>
<keyword evidence="3 8" id="KW-0808">Transferase</keyword>
<comment type="cofactor">
    <cofactor evidence="8">
        <name>Zn(2+)</name>
        <dbReference type="ChEBI" id="CHEBI:29105"/>
    </cofactor>
    <text evidence="8">Binds 1 Zn(2+) ion per subunit.</text>
</comment>
<feature type="domain" description="RNA polymerase Rpb1" evidence="9">
    <location>
        <begin position="2087"/>
        <end position="2133"/>
    </location>
</feature>
<comment type="similarity">
    <text evidence="8">Belongs to the RNA polymerase beta' chain family. RpoC2 subfamily.</text>
</comment>
<comment type="subunit">
    <text evidence="8">In plastids the minimal PEP RNA polymerase catalytic core is composed of four subunits: alpha, beta, beta', and beta''. When a (nuclear-encoded) sigma factor is associated with the core the holoenzyme is formed, which can initiate transcription.</text>
</comment>
<evidence type="ECO:0000256" key="4">
    <source>
        <dbReference type="ARBA" id="ARBA00022695"/>
    </source>
</evidence>
<feature type="domain" description="RNA polymerase Rpb1" evidence="9">
    <location>
        <begin position="229"/>
        <end position="655"/>
    </location>
</feature>
<dbReference type="GO" id="GO:0008270">
    <property type="term" value="F:zinc ion binding"/>
    <property type="evidence" value="ECO:0007669"/>
    <property type="project" value="UniProtKB-UniRule"/>
</dbReference>
<dbReference type="PANTHER" id="PTHR19376:SF68">
    <property type="entry name" value="DNA-DIRECTED RNA POLYMERASE SUBUNIT BETA"/>
    <property type="match status" value="1"/>
</dbReference>
<dbReference type="Pfam" id="PF05000">
    <property type="entry name" value="RNA_pol_Rpb1_4"/>
    <property type="match status" value="1"/>
</dbReference>
<keyword evidence="6 8" id="KW-0862">Zinc</keyword>
<proteinExistence type="inferred from homology"/>
<dbReference type="Gene3D" id="1.10.274.100">
    <property type="entry name" value="RNA polymerase Rpb1, domain 3"/>
    <property type="match status" value="1"/>
</dbReference>
<evidence type="ECO:0000259" key="10">
    <source>
        <dbReference type="Pfam" id="PF05000"/>
    </source>
</evidence>
<keyword evidence="4 8" id="KW-0548">Nucleotidyltransferase</keyword>
<dbReference type="PANTHER" id="PTHR19376">
    <property type="entry name" value="DNA-DIRECTED RNA POLYMERASE"/>
    <property type="match status" value="1"/>
</dbReference>
<dbReference type="GO" id="GO:0003899">
    <property type="term" value="F:DNA-directed RNA polymerase activity"/>
    <property type="evidence" value="ECO:0007669"/>
    <property type="project" value="UniProtKB-UniRule"/>
</dbReference>
<feature type="binding site" evidence="8">
    <location>
        <position position="364"/>
    </location>
    <ligand>
        <name>Zn(2+)</name>
        <dbReference type="ChEBI" id="CHEBI:29105"/>
    </ligand>
</feature>
<dbReference type="EMBL" id="KT369330">
    <property type="protein sequence ID" value="AMN09096.1"/>
    <property type="molecule type" value="Genomic_DNA"/>
</dbReference>